<proteinExistence type="inferred from homology"/>
<feature type="transmembrane region" description="Helical" evidence="8">
    <location>
        <begin position="267"/>
        <end position="285"/>
    </location>
</feature>
<evidence type="ECO:0000313" key="9">
    <source>
        <dbReference type="EMBL" id="MBG6290378.1"/>
    </source>
</evidence>
<evidence type="ECO:0000256" key="7">
    <source>
        <dbReference type="ARBA" id="ARBA00023136"/>
    </source>
</evidence>
<evidence type="ECO:0000256" key="5">
    <source>
        <dbReference type="ARBA" id="ARBA00022692"/>
    </source>
</evidence>
<gene>
    <name evidence="9" type="ORF">I5I61_23230</name>
</gene>
<dbReference type="EMBL" id="JADTFC010000072">
    <property type="protein sequence ID" value="MBG6290378.1"/>
    <property type="molecule type" value="Genomic_DNA"/>
</dbReference>
<dbReference type="PANTHER" id="PTHR36838:SF4">
    <property type="entry name" value="AUXIN EFFLUX CARRIER FAMILY PROTEIN"/>
    <property type="match status" value="1"/>
</dbReference>
<keyword evidence="3" id="KW-0813">Transport</keyword>
<sequence length="323" mass="33749">MPTHPRQDARSHHPLGVAVTALFQALWPLFALIVGGFVLRRKGFPGEAFWPAAERLNYFILFPALLASSLASAPLNDPGLARQALAVVLGLGIAWVALLIAKRLRGWNAARFGAIAQGVLRFNTYLGLAAVGSLYGKPGLTLAALMLALMVPTVNVMSVWALTAERGISPRSLLLPIVRNPLILACVAGALLNVSGIGLPGGTDRLFNLLAVASLPLGLLCVGAALQPQELRAEVSALGWNCAIRLLAMPLLAFAIARLLALPPLESALLVMFFALPTAPTAYVLTRQLGGESGLMAGIITLQTLLAGASLLLVMGAIQALGS</sequence>
<feature type="transmembrane region" description="Helical" evidence="8">
    <location>
        <begin position="141"/>
        <end position="162"/>
    </location>
</feature>
<protein>
    <submittedName>
        <fullName evidence="9">AEC family transporter</fullName>
    </submittedName>
</protein>
<dbReference type="Proteomes" id="UP000608450">
    <property type="component" value="Unassembled WGS sequence"/>
</dbReference>
<dbReference type="PANTHER" id="PTHR36838">
    <property type="entry name" value="AUXIN EFFLUX CARRIER FAMILY PROTEIN"/>
    <property type="match status" value="1"/>
</dbReference>
<organism evidence="9 10">
    <name type="scientific">Pseudomonas nitroreducens</name>
    <dbReference type="NCBI Taxonomy" id="46680"/>
    <lineage>
        <taxon>Bacteria</taxon>
        <taxon>Pseudomonadati</taxon>
        <taxon>Pseudomonadota</taxon>
        <taxon>Gammaproteobacteria</taxon>
        <taxon>Pseudomonadales</taxon>
        <taxon>Pseudomonadaceae</taxon>
        <taxon>Pseudomonas</taxon>
    </lineage>
</organism>
<dbReference type="RefSeq" id="WP_170858190.1">
    <property type="nucleotide sequence ID" value="NZ_JABETN010000001.1"/>
</dbReference>
<dbReference type="Pfam" id="PF03547">
    <property type="entry name" value="Mem_trans"/>
    <property type="match status" value="1"/>
</dbReference>
<feature type="transmembrane region" description="Helical" evidence="8">
    <location>
        <begin position="206"/>
        <end position="226"/>
    </location>
</feature>
<dbReference type="Gene3D" id="1.20.1530.20">
    <property type="match status" value="1"/>
</dbReference>
<evidence type="ECO:0000256" key="6">
    <source>
        <dbReference type="ARBA" id="ARBA00022989"/>
    </source>
</evidence>
<evidence type="ECO:0000256" key="1">
    <source>
        <dbReference type="ARBA" id="ARBA00004651"/>
    </source>
</evidence>
<keyword evidence="5 8" id="KW-0812">Transmembrane</keyword>
<feature type="transmembrane region" description="Helical" evidence="8">
    <location>
        <begin position="297"/>
        <end position="321"/>
    </location>
</feature>
<name>A0ABS0KQX3_PSENT</name>
<evidence type="ECO:0000256" key="3">
    <source>
        <dbReference type="ARBA" id="ARBA00022448"/>
    </source>
</evidence>
<keyword evidence="6 8" id="KW-1133">Transmembrane helix</keyword>
<feature type="transmembrane region" description="Helical" evidence="8">
    <location>
        <begin position="238"/>
        <end position="261"/>
    </location>
</feature>
<accession>A0ABS0KQX3</accession>
<dbReference type="InterPro" id="IPR004776">
    <property type="entry name" value="Mem_transp_PIN-like"/>
</dbReference>
<keyword evidence="4" id="KW-1003">Cell membrane</keyword>
<evidence type="ECO:0000256" key="4">
    <source>
        <dbReference type="ARBA" id="ARBA00022475"/>
    </source>
</evidence>
<evidence type="ECO:0000256" key="2">
    <source>
        <dbReference type="ARBA" id="ARBA00010145"/>
    </source>
</evidence>
<feature type="transmembrane region" description="Helical" evidence="8">
    <location>
        <begin position="182"/>
        <end position="200"/>
    </location>
</feature>
<comment type="caution">
    <text evidence="9">The sequence shown here is derived from an EMBL/GenBank/DDBJ whole genome shotgun (WGS) entry which is preliminary data.</text>
</comment>
<feature type="transmembrane region" description="Helical" evidence="8">
    <location>
        <begin position="15"/>
        <end position="38"/>
    </location>
</feature>
<comment type="subcellular location">
    <subcellularLocation>
        <location evidence="1">Cell membrane</location>
        <topology evidence="1">Multi-pass membrane protein</topology>
    </subcellularLocation>
</comment>
<keyword evidence="10" id="KW-1185">Reference proteome</keyword>
<keyword evidence="7 8" id="KW-0472">Membrane</keyword>
<evidence type="ECO:0000256" key="8">
    <source>
        <dbReference type="SAM" id="Phobius"/>
    </source>
</evidence>
<feature type="transmembrane region" description="Helical" evidence="8">
    <location>
        <begin position="58"/>
        <end position="75"/>
    </location>
</feature>
<comment type="similarity">
    <text evidence="2">Belongs to the auxin efflux carrier (TC 2.A.69) family.</text>
</comment>
<feature type="transmembrane region" description="Helical" evidence="8">
    <location>
        <begin position="81"/>
        <end position="100"/>
    </location>
</feature>
<evidence type="ECO:0000313" key="10">
    <source>
        <dbReference type="Proteomes" id="UP000608450"/>
    </source>
</evidence>
<dbReference type="InterPro" id="IPR038770">
    <property type="entry name" value="Na+/solute_symporter_sf"/>
</dbReference>
<reference evidence="9 10" key="1">
    <citation type="submission" date="2020-11" db="EMBL/GenBank/DDBJ databases">
        <title>Enhanced detection system for hospital associated transmission using whole genome sequencing surveillance.</title>
        <authorList>
            <person name="Harrison L.H."/>
            <person name="Van Tyne D."/>
            <person name="Marsh J.W."/>
            <person name="Griffith M.P."/>
            <person name="Snyder D.J."/>
            <person name="Cooper V.S."/>
            <person name="Mustapha M."/>
        </authorList>
    </citation>
    <scope>NUCLEOTIDE SEQUENCE [LARGE SCALE GENOMIC DNA]</scope>
    <source>
        <strain evidence="9 10">PSA00705</strain>
    </source>
</reference>